<keyword evidence="5" id="KW-1185">Reference proteome</keyword>
<keyword evidence="1" id="KW-0808">Transferase</keyword>
<keyword evidence="1" id="KW-0418">Kinase</keyword>
<dbReference type="CDD" id="cd16936">
    <property type="entry name" value="HATPase_RsbW-like"/>
    <property type="match status" value="1"/>
</dbReference>
<dbReference type="Proteomes" id="UP001595632">
    <property type="component" value="Unassembled WGS sequence"/>
</dbReference>
<keyword evidence="1" id="KW-0723">Serine/threonine-protein kinase</keyword>
<reference evidence="5" key="1">
    <citation type="journal article" date="2019" name="Int. J. Syst. Evol. Microbiol.">
        <title>The Global Catalogue of Microorganisms (GCM) 10K type strain sequencing project: providing services to taxonomists for standard genome sequencing and annotation.</title>
        <authorList>
            <consortium name="The Broad Institute Genomics Platform"/>
            <consortium name="The Broad Institute Genome Sequencing Center for Infectious Disease"/>
            <person name="Wu L."/>
            <person name="Ma J."/>
        </authorList>
    </citation>
    <scope>NUCLEOTIDE SEQUENCE [LARGE SCALE GENOMIC DNA]</scope>
    <source>
        <strain evidence="5">KCTC 52366</strain>
    </source>
</reference>
<dbReference type="Pfam" id="PF13581">
    <property type="entry name" value="HATPase_c_2"/>
    <property type="match status" value="1"/>
</dbReference>
<dbReference type="GO" id="GO:0005524">
    <property type="term" value="F:ATP binding"/>
    <property type="evidence" value="ECO:0007669"/>
    <property type="project" value="UniProtKB-KW"/>
</dbReference>
<dbReference type="InterPro" id="IPR050267">
    <property type="entry name" value="Anti-sigma-factor_SerPK"/>
</dbReference>
<gene>
    <name evidence="4" type="ORF">ACFOGP_24945</name>
</gene>
<dbReference type="InterPro" id="IPR003594">
    <property type="entry name" value="HATPase_dom"/>
</dbReference>
<dbReference type="EMBL" id="JBHRTB010000010">
    <property type="protein sequence ID" value="MFC3145993.1"/>
    <property type="molecule type" value="Genomic_DNA"/>
</dbReference>
<comment type="caution">
    <text evidence="4">The sequence shown here is derived from an EMBL/GenBank/DDBJ whole genome shotgun (WGS) entry which is preliminary data.</text>
</comment>
<dbReference type="PANTHER" id="PTHR35526:SF3">
    <property type="entry name" value="ANTI-SIGMA-F FACTOR RSBW"/>
    <property type="match status" value="1"/>
</dbReference>
<accession>A0ABV7GZL4</accession>
<keyword evidence="4" id="KW-0547">Nucleotide-binding</keyword>
<organism evidence="4 5">
    <name type="scientific">Psychromarinibacter halotolerans</name>
    <dbReference type="NCBI Taxonomy" id="1775175"/>
    <lineage>
        <taxon>Bacteria</taxon>
        <taxon>Pseudomonadati</taxon>
        <taxon>Pseudomonadota</taxon>
        <taxon>Alphaproteobacteria</taxon>
        <taxon>Rhodobacterales</taxon>
        <taxon>Paracoccaceae</taxon>
        <taxon>Psychromarinibacter</taxon>
    </lineage>
</organism>
<dbReference type="PANTHER" id="PTHR35526">
    <property type="entry name" value="ANTI-SIGMA-F FACTOR RSBW-RELATED"/>
    <property type="match status" value="1"/>
</dbReference>
<evidence type="ECO:0000259" key="3">
    <source>
        <dbReference type="Pfam" id="PF13581"/>
    </source>
</evidence>
<evidence type="ECO:0000313" key="5">
    <source>
        <dbReference type="Proteomes" id="UP001595632"/>
    </source>
</evidence>
<feature type="region of interest" description="Disordered" evidence="2">
    <location>
        <begin position="1"/>
        <end position="21"/>
    </location>
</feature>
<evidence type="ECO:0000256" key="1">
    <source>
        <dbReference type="ARBA" id="ARBA00022527"/>
    </source>
</evidence>
<sequence length="158" mass="16734">MPPDPPAAHKDGGEAGAVPGGAVQLPATLADVRRTLAGLTDRWRAYGIPPDLADHAELVLAEVLNNVVEHAVRGHQNARITVEWDQRPGGLDLRVTDTGKPMPGGDAPAGDLPERPDPATAPSEGGYGWFLIRSLAKDLSYRRVDGVNELRISLGTNP</sequence>
<evidence type="ECO:0000313" key="4">
    <source>
        <dbReference type="EMBL" id="MFC3145993.1"/>
    </source>
</evidence>
<dbReference type="RefSeq" id="WP_275634993.1">
    <property type="nucleotide sequence ID" value="NZ_JARGYD010000015.1"/>
</dbReference>
<feature type="domain" description="Histidine kinase/HSP90-like ATPase" evidence="3">
    <location>
        <begin position="25"/>
        <end position="153"/>
    </location>
</feature>
<dbReference type="Gene3D" id="3.30.565.10">
    <property type="entry name" value="Histidine kinase-like ATPase, C-terminal domain"/>
    <property type="match status" value="1"/>
</dbReference>
<keyword evidence="4" id="KW-0067">ATP-binding</keyword>
<name>A0ABV7GZL4_9RHOB</name>
<evidence type="ECO:0000256" key="2">
    <source>
        <dbReference type="SAM" id="MobiDB-lite"/>
    </source>
</evidence>
<dbReference type="InterPro" id="IPR036890">
    <property type="entry name" value="HATPase_C_sf"/>
</dbReference>
<feature type="region of interest" description="Disordered" evidence="2">
    <location>
        <begin position="89"/>
        <end position="123"/>
    </location>
</feature>
<proteinExistence type="predicted"/>
<protein>
    <submittedName>
        <fullName evidence="4">ATP-binding protein</fullName>
    </submittedName>
</protein>
<dbReference type="SUPFAM" id="SSF55874">
    <property type="entry name" value="ATPase domain of HSP90 chaperone/DNA topoisomerase II/histidine kinase"/>
    <property type="match status" value="1"/>
</dbReference>